<protein>
    <recommendedName>
        <fullName evidence="3">Amino acid permease/ SLC12A domain-containing protein</fullName>
    </recommendedName>
</protein>
<dbReference type="AlphaFoldDB" id="A0A6B0SEC6"/>
<comment type="caution">
    <text evidence="1">The sequence shown here is derived from an EMBL/GenBank/DDBJ whole genome shotgun (WGS) entry which is preliminary data.</text>
</comment>
<dbReference type="PANTHER" id="PTHR43243:SF10">
    <property type="entry name" value="MGC138914 PROTEIN"/>
    <property type="match status" value="1"/>
</dbReference>
<evidence type="ECO:0000313" key="2">
    <source>
        <dbReference type="Proteomes" id="UP000322234"/>
    </source>
</evidence>
<organism evidence="1 2">
    <name type="scientific">Bos mutus</name>
    <name type="common">wild yak</name>
    <dbReference type="NCBI Taxonomy" id="72004"/>
    <lineage>
        <taxon>Eukaryota</taxon>
        <taxon>Metazoa</taxon>
        <taxon>Chordata</taxon>
        <taxon>Craniata</taxon>
        <taxon>Vertebrata</taxon>
        <taxon>Euteleostomi</taxon>
        <taxon>Mammalia</taxon>
        <taxon>Eutheria</taxon>
        <taxon>Laurasiatheria</taxon>
        <taxon>Artiodactyla</taxon>
        <taxon>Ruminantia</taxon>
        <taxon>Pecora</taxon>
        <taxon>Bovidae</taxon>
        <taxon>Bovinae</taxon>
        <taxon>Bos</taxon>
    </lineage>
</organism>
<sequence>MAGDCPPAAPLLRLLRPAETKARRWRACPFAQKLVGRRPLEPIEESESPEAHLNTLDLVALGVSRTLGASVYILTGAVALSVTGPATVISFLVAGLSCVMSGLCYAEFGARVLCSSTVYLYSYVTVGQLCAFTTDWNLILSLAIGGSGEVVGLRSGNKEAGFSSSLFTHS</sequence>
<proteinExistence type="predicted"/>
<reference evidence="1" key="1">
    <citation type="submission" date="2019-10" db="EMBL/GenBank/DDBJ databases">
        <title>The sequence and de novo assembly of the wild yak genome.</title>
        <authorList>
            <person name="Liu Y."/>
        </authorList>
    </citation>
    <scope>NUCLEOTIDE SEQUENCE [LARGE SCALE GENOMIC DNA]</scope>
    <source>
        <strain evidence="1">WY2019</strain>
    </source>
</reference>
<dbReference type="Gene3D" id="1.20.1740.10">
    <property type="entry name" value="Amino acid/polyamine transporter I"/>
    <property type="match status" value="1"/>
</dbReference>
<dbReference type="PANTHER" id="PTHR43243">
    <property type="entry name" value="INNER MEMBRANE TRANSPORTER YGJI-RELATED"/>
    <property type="match status" value="1"/>
</dbReference>
<dbReference type="Proteomes" id="UP000322234">
    <property type="component" value="Unassembled WGS sequence"/>
</dbReference>
<name>A0A6B0SEC6_9CETA</name>
<dbReference type="GO" id="GO:0005886">
    <property type="term" value="C:plasma membrane"/>
    <property type="evidence" value="ECO:0007669"/>
    <property type="project" value="TreeGrafter"/>
</dbReference>
<accession>A0A6B0SEC6</accession>
<dbReference type="GO" id="GO:0015171">
    <property type="term" value="F:amino acid transmembrane transporter activity"/>
    <property type="evidence" value="ECO:0007669"/>
    <property type="project" value="TreeGrafter"/>
</dbReference>
<keyword evidence="2" id="KW-1185">Reference proteome</keyword>
<evidence type="ECO:0008006" key="3">
    <source>
        <dbReference type="Google" id="ProtNLM"/>
    </source>
</evidence>
<evidence type="ECO:0000313" key="1">
    <source>
        <dbReference type="EMBL" id="MXQ99605.1"/>
    </source>
</evidence>
<dbReference type="EMBL" id="VBQZ03000590">
    <property type="protein sequence ID" value="MXQ99605.1"/>
    <property type="molecule type" value="Genomic_DNA"/>
</dbReference>
<gene>
    <name evidence="1" type="ORF">E5288_WYG004729</name>
</gene>